<keyword evidence="4" id="KW-1185">Reference proteome</keyword>
<reference evidence="3 4" key="2">
    <citation type="submission" date="2020-03" db="EMBL/GenBank/DDBJ databases">
        <authorList>
            <person name="Ichikawa N."/>
            <person name="Kimura A."/>
            <person name="Kitahashi Y."/>
            <person name="Uohara A."/>
        </authorList>
    </citation>
    <scope>NUCLEOTIDE SEQUENCE [LARGE SCALE GENOMIC DNA]</scope>
    <source>
        <strain evidence="3 4">NBRC 107702</strain>
    </source>
</reference>
<evidence type="ECO:0000313" key="3">
    <source>
        <dbReference type="EMBL" id="BCB81781.1"/>
    </source>
</evidence>
<protein>
    <submittedName>
        <fullName evidence="3">CHAT domain-containing protein</fullName>
    </submittedName>
</protein>
<dbReference type="Proteomes" id="UP000502508">
    <property type="component" value="Chromosome"/>
</dbReference>
<accession>A0A6F8Y747</accession>
<dbReference type="EMBL" id="AP022870">
    <property type="protein sequence ID" value="BCB81781.1"/>
    <property type="molecule type" value="Genomic_DNA"/>
</dbReference>
<evidence type="ECO:0000313" key="4">
    <source>
        <dbReference type="Proteomes" id="UP000502508"/>
    </source>
</evidence>
<dbReference type="KEGG" id="pfla:Pflav_081910"/>
<feature type="domain" description="CHAT" evidence="2">
    <location>
        <begin position="593"/>
        <end position="826"/>
    </location>
</feature>
<dbReference type="InterPro" id="IPR011990">
    <property type="entry name" value="TPR-like_helical_dom_sf"/>
</dbReference>
<reference evidence="3 4" key="1">
    <citation type="submission" date="2020-03" db="EMBL/GenBank/DDBJ databases">
        <title>Whole genome shotgun sequence of Phytohabitans flavus NBRC 107702.</title>
        <authorList>
            <person name="Komaki H."/>
            <person name="Tamura T."/>
        </authorList>
    </citation>
    <scope>NUCLEOTIDE SEQUENCE [LARGE SCALE GENOMIC DNA]</scope>
    <source>
        <strain evidence="3 4">NBRC 107702</strain>
    </source>
</reference>
<dbReference type="InterPro" id="IPR024983">
    <property type="entry name" value="CHAT_dom"/>
</dbReference>
<evidence type="ECO:0000256" key="1">
    <source>
        <dbReference type="SAM" id="MobiDB-lite"/>
    </source>
</evidence>
<organism evidence="3 4">
    <name type="scientific">Phytohabitans flavus</name>
    <dbReference type="NCBI Taxonomy" id="1076124"/>
    <lineage>
        <taxon>Bacteria</taxon>
        <taxon>Bacillati</taxon>
        <taxon>Actinomycetota</taxon>
        <taxon>Actinomycetes</taxon>
        <taxon>Micromonosporales</taxon>
        <taxon>Micromonosporaceae</taxon>
    </lineage>
</organism>
<name>A0A6F8Y747_9ACTN</name>
<dbReference type="Pfam" id="PF12770">
    <property type="entry name" value="CHAT"/>
    <property type="match status" value="1"/>
</dbReference>
<dbReference type="Gene3D" id="1.25.40.10">
    <property type="entry name" value="Tetratricopeptide repeat domain"/>
    <property type="match status" value="1"/>
</dbReference>
<feature type="compositionally biased region" description="Basic and acidic residues" evidence="1">
    <location>
        <begin position="14"/>
        <end position="23"/>
    </location>
</feature>
<dbReference type="RefSeq" id="WP_173041530.1">
    <property type="nucleotide sequence ID" value="NZ_AP022870.1"/>
</dbReference>
<dbReference type="SUPFAM" id="SSF48452">
    <property type="entry name" value="TPR-like"/>
    <property type="match status" value="2"/>
</dbReference>
<evidence type="ECO:0000259" key="2">
    <source>
        <dbReference type="Pfam" id="PF12770"/>
    </source>
</evidence>
<feature type="region of interest" description="Disordered" evidence="1">
    <location>
        <begin position="1"/>
        <end position="23"/>
    </location>
</feature>
<sequence length="838" mass="88423">MSVVASAAELHAQSVRETEHGRHAEARRLLRAALRSGPEPELRARILISLAYHQAERRSLDDGLALLGEADEVPDLPPRLRGMVAAQRGLLFMRAGRSADALSALDAAVGLLDESVAEDICRPLLTRGILQMQRGVLTAARADFRRCVEIAGRHGLDMLAAKASHNLGYLSLLSGALPQALRDMDAVWATLAGQSPTYAAVCHIDRAQVLLAAGLWREADDDLAHAVDLFAGAKAPQDQAEAELTRAQVALLEERHTDARRLAERARKRFVARGADTWALLAEHMAVAAAVAKGKGAVTAAEDAARVATALATAGLDDDARRATLTGVAALLAVRPLGSVEEIRAAAGDAIRLRRDDPIATRLAARSVRATLADAEGEPGRADAELRAALADLHRYQASFGSLDLQTAVSGHGRHLAELGLARALATGRPATVFGWAERARALATRLPPVVPPADPEAAGMLEELRHLRVELRGAVLAGQPAPALRARCAHLERLIRQRSWYTPGPGQTLAPAPLGDVQDQLAVADATYVAHLISGGRLHALVAGPRQRKLLDLGPAAPAIELLHRVRADLDALATINLPEPMRVSVRASSRRSLRRLDELLWQPLRKDLADGPLLLAPAAGLVAVPWTLLPALRGRPLAVVPSATAWLAARDRAALPARPTLALAAGPRVARAAEEVRLVAEVWSAQSPTHSTTAGVRDAAHSADVLHVAAHGVHEPDNPLFSHLELADGPLFGHELHQLPRLPAHIVLSACELGLARPRPGEETLGMTAALLHGGAGSVVAGVARIADAVAYQVGPAHHAALRDGESPAAALAAAIERAAKAEEDLAPLVCFGAGW</sequence>
<proteinExistence type="predicted"/>
<gene>
    <name evidence="3" type="ORF">Pflav_081910</name>
</gene>
<dbReference type="AlphaFoldDB" id="A0A6F8Y747"/>